<organism evidence="11 12">
    <name type="scientific">Thiosulfatimonas sediminis</name>
    <dbReference type="NCBI Taxonomy" id="2675054"/>
    <lineage>
        <taxon>Bacteria</taxon>
        <taxon>Pseudomonadati</taxon>
        <taxon>Pseudomonadota</taxon>
        <taxon>Gammaproteobacteria</taxon>
        <taxon>Thiotrichales</taxon>
        <taxon>Piscirickettsiaceae</taxon>
        <taxon>Thiosulfatimonas</taxon>
    </lineage>
</organism>
<dbReference type="PANTHER" id="PTHR33540:SF2">
    <property type="entry name" value="TRNA THREONYLCARBAMOYLADENOSINE BIOSYNTHESIS PROTEIN TSAE"/>
    <property type="match status" value="1"/>
</dbReference>
<keyword evidence="8" id="KW-0067">ATP-binding</keyword>
<dbReference type="Pfam" id="PF02367">
    <property type="entry name" value="TsaE"/>
    <property type="match status" value="1"/>
</dbReference>
<sequence>MENSLQFFLADESASQSLAQGLATQLEKALSENRLQSGLVIYLKGNLGAGKSYLSRAFIQHFLPDQKVKSPTYTLVESYPVDVSQRPLVIHHFDLYRLCDPEELEYLAIRDLLQGRFIALVEWPQNGYPVLPAADMVIELAYLEKGRHATVQLSSLAAQMAFQGFRFP</sequence>
<evidence type="ECO:0000313" key="11">
    <source>
        <dbReference type="EMBL" id="BBP45670.1"/>
    </source>
</evidence>
<dbReference type="GO" id="GO:0046872">
    <property type="term" value="F:metal ion binding"/>
    <property type="evidence" value="ECO:0007669"/>
    <property type="project" value="UniProtKB-KW"/>
</dbReference>
<comment type="subcellular location">
    <subcellularLocation>
        <location evidence="1">Cytoplasm</location>
    </subcellularLocation>
</comment>
<keyword evidence="9" id="KW-0460">Magnesium</keyword>
<dbReference type="InterPro" id="IPR027417">
    <property type="entry name" value="P-loop_NTPase"/>
</dbReference>
<dbReference type="NCBIfam" id="TIGR00150">
    <property type="entry name" value="T6A_YjeE"/>
    <property type="match status" value="1"/>
</dbReference>
<evidence type="ECO:0000313" key="12">
    <source>
        <dbReference type="Proteomes" id="UP000501726"/>
    </source>
</evidence>
<name>A0A6F8PUL7_9GAMM</name>
<evidence type="ECO:0000256" key="5">
    <source>
        <dbReference type="ARBA" id="ARBA00022694"/>
    </source>
</evidence>
<accession>A0A6F8PUL7</accession>
<evidence type="ECO:0000256" key="7">
    <source>
        <dbReference type="ARBA" id="ARBA00022741"/>
    </source>
</evidence>
<comment type="similarity">
    <text evidence="2">Belongs to the TsaE family.</text>
</comment>
<dbReference type="KEGG" id="tse:THMIRHAS_10430"/>
<dbReference type="GO" id="GO:0002949">
    <property type="term" value="P:tRNA threonylcarbamoyladenosine modification"/>
    <property type="evidence" value="ECO:0007669"/>
    <property type="project" value="InterPro"/>
</dbReference>
<dbReference type="GO" id="GO:0016740">
    <property type="term" value="F:transferase activity"/>
    <property type="evidence" value="ECO:0007669"/>
    <property type="project" value="UniProtKB-KW"/>
</dbReference>
<dbReference type="AlphaFoldDB" id="A0A6F8PUL7"/>
<keyword evidence="4" id="KW-0963">Cytoplasm</keyword>
<dbReference type="PANTHER" id="PTHR33540">
    <property type="entry name" value="TRNA THREONYLCARBAMOYLADENOSINE BIOSYNTHESIS PROTEIN TSAE"/>
    <property type="match status" value="1"/>
</dbReference>
<evidence type="ECO:0000256" key="6">
    <source>
        <dbReference type="ARBA" id="ARBA00022723"/>
    </source>
</evidence>
<gene>
    <name evidence="11" type="primary">yjeE</name>
    <name evidence="11" type="ORF">THMIRHAS_10430</name>
</gene>
<keyword evidence="7" id="KW-0547">Nucleotide-binding</keyword>
<dbReference type="RefSeq" id="WP_173271574.1">
    <property type="nucleotide sequence ID" value="NZ_AP021889.1"/>
</dbReference>
<evidence type="ECO:0000256" key="8">
    <source>
        <dbReference type="ARBA" id="ARBA00022840"/>
    </source>
</evidence>
<dbReference type="InterPro" id="IPR003442">
    <property type="entry name" value="T6A_TsaE"/>
</dbReference>
<evidence type="ECO:0000256" key="10">
    <source>
        <dbReference type="ARBA" id="ARBA00032441"/>
    </source>
</evidence>
<proteinExistence type="inferred from homology"/>
<evidence type="ECO:0000256" key="2">
    <source>
        <dbReference type="ARBA" id="ARBA00007599"/>
    </source>
</evidence>
<keyword evidence="5" id="KW-0819">tRNA processing</keyword>
<keyword evidence="12" id="KW-1185">Reference proteome</keyword>
<dbReference type="Proteomes" id="UP000501726">
    <property type="component" value="Chromosome"/>
</dbReference>
<protein>
    <recommendedName>
        <fullName evidence="3">tRNA threonylcarbamoyladenosine biosynthesis protein TsaE</fullName>
    </recommendedName>
    <alternativeName>
        <fullName evidence="10">t(6)A37 threonylcarbamoyladenosine biosynthesis protein TsaE</fullName>
    </alternativeName>
</protein>
<dbReference type="SUPFAM" id="SSF52540">
    <property type="entry name" value="P-loop containing nucleoside triphosphate hydrolases"/>
    <property type="match status" value="1"/>
</dbReference>
<reference evidence="12" key="1">
    <citation type="submission" date="2019-11" db="EMBL/GenBank/DDBJ databases">
        <title>Isolation and characterization of two novel species in the genus Thiomicrorhabdus.</title>
        <authorList>
            <person name="Mochizuki J."/>
            <person name="Kojima H."/>
            <person name="Fukui M."/>
        </authorList>
    </citation>
    <scope>NUCLEOTIDE SEQUENCE [LARGE SCALE GENOMIC DNA]</scope>
    <source>
        <strain evidence="12">aks77</strain>
    </source>
</reference>
<evidence type="ECO:0000256" key="3">
    <source>
        <dbReference type="ARBA" id="ARBA00019010"/>
    </source>
</evidence>
<dbReference type="GO" id="GO:0005524">
    <property type="term" value="F:ATP binding"/>
    <property type="evidence" value="ECO:0007669"/>
    <property type="project" value="UniProtKB-KW"/>
</dbReference>
<evidence type="ECO:0000256" key="4">
    <source>
        <dbReference type="ARBA" id="ARBA00022490"/>
    </source>
</evidence>
<dbReference type="EMBL" id="AP021889">
    <property type="protein sequence ID" value="BBP45670.1"/>
    <property type="molecule type" value="Genomic_DNA"/>
</dbReference>
<dbReference type="GO" id="GO:0005737">
    <property type="term" value="C:cytoplasm"/>
    <property type="evidence" value="ECO:0007669"/>
    <property type="project" value="UniProtKB-SubCell"/>
</dbReference>
<evidence type="ECO:0000256" key="1">
    <source>
        <dbReference type="ARBA" id="ARBA00004496"/>
    </source>
</evidence>
<keyword evidence="6" id="KW-0479">Metal-binding</keyword>
<keyword evidence="11" id="KW-0808">Transferase</keyword>
<evidence type="ECO:0000256" key="9">
    <source>
        <dbReference type="ARBA" id="ARBA00022842"/>
    </source>
</evidence>
<dbReference type="Gene3D" id="3.40.50.300">
    <property type="entry name" value="P-loop containing nucleotide triphosphate hydrolases"/>
    <property type="match status" value="1"/>
</dbReference>